<proteinExistence type="predicted"/>
<keyword evidence="3 6" id="KW-0479">Metal-binding</keyword>
<evidence type="ECO:0000313" key="9">
    <source>
        <dbReference type="EMBL" id="RVU30101.1"/>
    </source>
</evidence>
<feature type="binding site" description="covalent" evidence="7">
    <location>
        <position position="141"/>
    </location>
    <ligand>
        <name>heme c</name>
        <dbReference type="ChEBI" id="CHEBI:61717"/>
    </ligand>
</feature>
<dbReference type="Gene3D" id="1.20.120.10">
    <property type="entry name" value="Cytochrome c/b562"/>
    <property type="match status" value="1"/>
</dbReference>
<dbReference type="RefSeq" id="WP_127694886.1">
    <property type="nucleotide sequence ID" value="NZ_SACQ01000006.1"/>
</dbReference>
<feature type="chain" id="PRO_5019005361" evidence="8">
    <location>
        <begin position="23"/>
        <end position="148"/>
    </location>
</feature>
<feature type="binding site" description="covalent" evidence="7">
    <location>
        <position position="138"/>
    </location>
    <ligand>
        <name>heme c</name>
        <dbReference type="ChEBI" id="CHEBI:61717"/>
    </ligand>
</feature>
<gene>
    <name evidence="9" type="ORF">EOE65_13715</name>
</gene>
<evidence type="ECO:0000256" key="8">
    <source>
        <dbReference type="SAM" id="SignalP"/>
    </source>
</evidence>
<comment type="caution">
    <text evidence="9">The sequence shown here is derived from an EMBL/GenBank/DDBJ whole genome shotgun (WGS) entry which is preliminary data.</text>
</comment>
<dbReference type="GO" id="GO:0005506">
    <property type="term" value="F:iron ion binding"/>
    <property type="evidence" value="ECO:0007669"/>
    <property type="project" value="InterPro"/>
</dbReference>
<dbReference type="PIRSF" id="PIRSF000027">
    <property type="entry name" value="Cytc_c_prime"/>
    <property type="match status" value="1"/>
</dbReference>
<dbReference type="GO" id="GO:0009055">
    <property type="term" value="F:electron transfer activity"/>
    <property type="evidence" value="ECO:0007669"/>
    <property type="project" value="InterPro"/>
</dbReference>
<dbReference type="SUPFAM" id="SSF47175">
    <property type="entry name" value="Cytochromes"/>
    <property type="match status" value="1"/>
</dbReference>
<dbReference type="AlphaFoldDB" id="A0A437Q6F8"/>
<keyword evidence="5 6" id="KW-0408">Iron</keyword>
<reference evidence="9 10" key="1">
    <citation type="submission" date="2019-01" db="EMBL/GenBank/DDBJ databases">
        <authorList>
            <person name="Chen W.-M."/>
        </authorList>
    </citation>
    <scope>NUCLEOTIDE SEQUENCE [LARGE SCALE GENOMIC DNA]</scope>
    <source>
        <strain evidence="9 10">HPM-16</strain>
    </source>
</reference>
<dbReference type="PRINTS" id="PR00608">
    <property type="entry name" value="CYTCHROMECII"/>
</dbReference>
<dbReference type="InterPro" id="IPR010980">
    <property type="entry name" value="Cyt_c/b562"/>
</dbReference>
<evidence type="ECO:0000256" key="2">
    <source>
        <dbReference type="ARBA" id="ARBA00022617"/>
    </source>
</evidence>
<feature type="signal peptide" evidence="8">
    <location>
        <begin position="1"/>
        <end position="22"/>
    </location>
</feature>
<keyword evidence="8" id="KW-0732">Signal</keyword>
<name>A0A437Q6F8_9GAMM</name>
<dbReference type="PROSITE" id="PS51009">
    <property type="entry name" value="CYTCII"/>
    <property type="match status" value="1"/>
</dbReference>
<evidence type="ECO:0000256" key="5">
    <source>
        <dbReference type="ARBA" id="ARBA00023004"/>
    </source>
</evidence>
<keyword evidence="10" id="KW-1185">Reference proteome</keyword>
<sequence>MKKHLMTAIAAAAITMSATAGAVDADKAIEYRQGVFNAMKWHFGPMVGMIKGKIDYDAADFERRAKLIAALAQMPQEGFAEGTDAGDTDAKEEIWENKEKFDQGMKMMVEKSAALAEVAKSGDMAKIKPAFGALGKTCKGCHDNFREE</sequence>
<evidence type="ECO:0000256" key="7">
    <source>
        <dbReference type="PIRSR" id="PIRSR000027-2"/>
    </source>
</evidence>
<dbReference type="InterPro" id="IPR002321">
    <property type="entry name" value="Cyt_c_II"/>
</dbReference>
<evidence type="ECO:0000256" key="4">
    <source>
        <dbReference type="ARBA" id="ARBA00022982"/>
    </source>
</evidence>
<dbReference type="InterPro" id="IPR012127">
    <property type="entry name" value="Cyt_c_prime"/>
</dbReference>
<keyword evidence="2 7" id="KW-0349">Heme</keyword>
<dbReference type="Pfam" id="PF01322">
    <property type="entry name" value="Cytochrom_C_2"/>
    <property type="match status" value="1"/>
</dbReference>
<keyword evidence="4" id="KW-0249">Electron transport</keyword>
<evidence type="ECO:0000256" key="1">
    <source>
        <dbReference type="ARBA" id="ARBA00022448"/>
    </source>
</evidence>
<evidence type="ECO:0000256" key="3">
    <source>
        <dbReference type="ARBA" id="ARBA00022723"/>
    </source>
</evidence>
<feature type="binding site" description="axial binding residue" evidence="6">
    <location>
        <position position="142"/>
    </location>
    <ligand>
        <name>heme c</name>
        <dbReference type="ChEBI" id="CHEBI:61717"/>
    </ligand>
    <ligandPart>
        <name>Fe</name>
        <dbReference type="ChEBI" id="CHEBI:18248"/>
    </ligandPart>
</feature>
<evidence type="ECO:0000256" key="6">
    <source>
        <dbReference type="PIRSR" id="PIRSR000027-1"/>
    </source>
</evidence>
<organism evidence="9 10">
    <name type="scientific">Neptunomonas marina</name>
    <dbReference type="NCBI Taxonomy" id="1815562"/>
    <lineage>
        <taxon>Bacteria</taxon>
        <taxon>Pseudomonadati</taxon>
        <taxon>Pseudomonadota</taxon>
        <taxon>Gammaproteobacteria</taxon>
        <taxon>Oceanospirillales</taxon>
        <taxon>Oceanospirillaceae</taxon>
        <taxon>Neptunomonas</taxon>
    </lineage>
</organism>
<dbReference type="EMBL" id="SACQ01000006">
    <property type="protein sequence ID" value="RVU30101.1"/>
    <property type="molecule type" value="Genomic_DNA"/>
</dbReference>
<comment type="PTM">
    <text evidence="7">Binds 1 heme group per subunit.</text>
</comment>
<dbReference type="InterPro" id="IPR015984">
    <property type="entry name" value="Cyt_c_prime_subgr"/>
</dbReference>
<dbReference type="GO" id="GO:0042597">
    <property type="term" value="C:periplasmic space"/>
    <property type="evidence" value="ECO:0007669"/>
    <property type="project" value="InterPro"/>
</dbReference>
<dbReference type="GO" id="GO:0020037">
    <property type="term" value="F:heme binding"/>
    <property type="evidence" value="ECO:0007669"/>
    <property type="project" value="InterPro"/>
</dbReference>
<dbReference type="GO" id="GO:0022900">
    <property type="term" value="P:electron transport chain"/>
    <property type="evidence" value="ECO:0007669"/>
    <property type="project" value="InterPro"/>
</dbReference>
<keyword evidence="1" id="KW-0813">Transport</keyword>
<evidence type="ECO:0000313" key="10">
    <source>
        <dbReference type="Proteomes" id="UP000282818"/>
    </source>
</evidence>
<dbReference type="Proteomes" id="UP000282818">
    <property type="component" value="Unassembled WGS sequence"/>
</dbReference>
<protein>
    <submittedName>
        <fullName evidence="9">Cytochrome c</fullName>
    </submittedName>
</protein>
<accession>A0A437Q6F8</accession>